<reference evidence="1" key="1">
    <citation type="journal article" date="2017" name="Science">
        <title>Giant viruses with an expanded complement of translation system components.</title>
        <authorList>
            <person name="Schulz F."/>
            <person name="Yutin N."/>
            <person name="Ivanova N.N."/>
            <person name="Ortega D.R."/>
            <person name="Lee T.K."/>
            <person name="Vierheilig J."/>
            <person name="Daims H."/>
            <person name="Horn M."/>
            <person name="Wagner M."/>
            <person name="Jensen G.J."/>
            <person name="Kyrpides N.C."/>
            <person name="Koonin E.V."/>
            <person name="Woyke T."/>
        </authorList>
    </citation>
    <scope>NUCLEOTIDE SEQUENCE</scope>
    <source>
        <strain evidence="1">HKV1</strain>
    </source>
</reference>
<gene>
    <name evidence="1" type="ORF">Hokovirus_3_151</name>
</gene>
<accession>A0A1V0SGW3</accession>
<sequence length="260" mass="29880">MITRNITISLEKIKGILSNEDYYVNNTINENLIKSLSILETHIKGYKIFTESIFGDISGSNKINGNINCDLDSIIPSNPVCILHSDGIFANFWKIKFPHEIIDNLEFVKIFSKILQNILFSISLYIKDIDNFIPLFIENVNNMTRDNYVVSNCPNNKLNIDSKINENKYTCGRAIIPLLCMSDVNYVPRIIIFDTVSSEDDNINEMTFTNYVNSAVEIDDKDKNACVSSLFNSQLGGNKNFKKKYLKYKTKYLKIKNMKY</sequence>
<evidence type="ECO:0000313" key="1">
    <source>
        <dbReference type="EMBL" id="ARF10878.1"/>
    </source>
</evidence>
<name>A0A1V0SGW3_9VIRU</name>
<dbReference type="EMBL" id="KY684105">
    <property type="protein sequence ID" value="ARF10878.1"/>
    <property type="molecule type" value="Genomic_DNA"/>
</dbReference>
<proteinExistence type="predicted"/>
<protein>
    <submittedName>
        <fullName evidence="1">Uncharacterized protein</fullName>
    </submittedName>
</protein>
<organism evidence="1">
    <name type="scientific">Hokovirus HKV1</name>
    <dbReference type="NCBI Taxonomy" id="1977638"/>
    <lineage>
        <taxon>Viruses</taxon>
        <taxon>Varidnaviria</taxon>
        <taxon>Bamfordvirae</taxon>
        <taxon>Nucleocytoviricota</taxon>
        <taxon>Megaviricetes</taxon>
        <taxon>Imitervirales</taxon>
        <taxon>Mimiviridae</taxon>
        <taxon>Klosneuvirinae</taxon>
        <taxon>Hokovirus</taxon>
    </lineage>
</organism>